<dbReference type="RefSeq" id="WP_089081432.1">
    <property type="nucleotide sequence ID" value="NZ_VFPJ01000001.1"/>
</dbReference>
<sequence length="138" mass="16432">MKKLVLLLLSLSIPIISTAQVQKTAVDARIVEVYADQLEKLVLTDPQNLKDLNDILNKRYEIIELKYEIDEKYLNLSNIPLFNKYNPNLTRDTYPFDTNTFNILKYDLNFFEPYDMVYRIYQTNYAIVIHPQFKPKYN</sequence>
<accession>A0A543FZS1</accession>
<feature type="chain" id="PRO_5021838576" evidence="1">
    <location>
        <begin position="20"/>
        <end position="138"/>
    </location>
</feature>
<comment type="caution">
    <text evidence="2">The sequence shown here is derived from an EMBL/GenBank/DDBJ whole genome shotgun (WGS) entry which is preliminary data.</text>
</comment>
<protein>
    <submittedName>
        <fullName evidence="2">Uncharacterized protein</fullName>
    </submittedName>
</protein>
<proteinExistence type="predicted"/>
<organism evidence="2 3">
    <name type="scientific">Flavobacterium branchiophilum</name>
    <dbReference type="NCBI Taxonomy" id="55197"/>
    <lineage>
        <taxon>Bacteria</taxon>
        <taxon>Pseudomonadati</taxon>
        <taxon>Bacteroidota</taxon>
        <taxon>Flavobacteriia</taxon>
        <taxon>Flavobacteriales</taxon>
        <taxon>Flavobacteriaceae</taxon>
        <taxon>Flavobacterium</taxon>
    </lineage>
</organism>
<evidence type="ECO:0000313" key="2">
    <source>
        <dbReference type="EMBL" id="TQM39330.1"/>
    </source>
</evidence>
<evidence type="ECO:0000313" key="3">
    <source>
        <dbReference type="Proteomes" id="UP000320773"/>
    </source>
</evidence>
<keyword evidence="1" id="KW-0732">Signal</keyword>
<gene>
    <name evidence="2" type="ORF">BC670_0116</name>
</gene>
<evidence type="ECO:0000256" key="1">
    <source>
        <dbReference type="SAM" id="SignalP"/>
    </source>
</evidence>
<feature type="signal peptide" evidence="1">
    <location>
        <begin position="1"/>
        <end position="19"/>
    </location>
</feature>
<reference evidence="2 3" key="1">
    <citation type="submission" date="2019-06" db="EMBL/GenBank/DDBJ databases">
        <title>Genomic Encyclopedia of Archaeal and Bacterial Type Strains, Phase II (KMG-II): from individual species to whole genera.</title>
        <authorList>
            <person name="Goeker M."/>
        </authorList>
    </citation>
    <scope>NUCLEOTIDE SEQUENCE [LARGE SCALE GENOMIC DNA]</scope>
    <source>
        <strain evidence="2 3">DSM 24789</strain>
    </source>
</reference>
<dbReference type="Proteomes" id="UP000320773">
    <property type="component" value="Unassembled WGS sequence"/>
</dbReference>
<dbReference type="EMBL" id="VFPJ01000001">
    <property type="protein sequence ID" value="TQM39330.1"/>
    <property type="molecule type" value="Genomic_DNA"/>
</dbReference>
<dbReference type="AlphaFoldDB" id="A0A543FZS1"/>
<name>A0A543FZS1_9FLAO</name>